<protein>
    <submittedName>
        <fullName evidence="2">LEA type 2 family protein</fullName>
    </submittedName>
</protein>
<dbReference type="Gene3D" id="2.60.40.1820">
    <property type="match status" value="1"/>
</dbReference>
<evidence type="ECO:0000313" key="3">
    <source>
        <dbReference type="Proteomes" id="UP001242368"/>
    </source>
</evidence>
<dbReference type="Pfam" id="PF03168">
    <property type="entry name" value="LEA_2"/>
    <property type="match status" value="1"/>
</dbReference>
<reference evidence="3" key="1">
    <citation type="journal article" date="2019" name="Int. J. Syst. Evol. Microbiol.">
        <title>The Global Catalogue of Microorganisms (GCM) 10K type strain sequencing project: providing services to taxonomists for standard genome sequencing and annotation.</title>
        <authorList>
            <consortium name="The Broad Institute Genomics Platform"/>
            <consortium name="The Broad Institute Genome Sequencing Center for Infectious Disease"/>
            <person name="Wu L."/>
            <person name="Ma J."/>
        </authorList>
    </citation>
    <scope>NUCLEOTIDE SEQUENCE [LARGE SCALE GENOMIC DNA]</scope>
    <source>
        <strain evidence="3">CECT 7184</strain>
    </source>
</reference>
<feature type="domain" description="Late embryogenesis abundant protein LEA-2 subgroup" evidence="1">
    <location>
        <begin position="84"/>
        <end position="170"/>
    </location>
</feature>
<dbReference type="RefSeq" id="WP_290363484.1">
    <property type="nucleotide sequence ID" value="NZ_JAUFQU010000001.1"/>
</dbReference>
<keyword evidence="3" id="KW-1185">Reference proteome</keyword>
<comment type="caution">
    <text evidence="2">The sequence shown here is derived from an EMBL/GenBank/DDBJ whole genome shotgun (WGS) entry which is preliminary data.</text>
</comment>
<dbReference type="Proteomes" id="UP001242368">
    <property type="component" value="Unassembled WGS sequence"/>
</dbReference>
<evidence type="ECO:0000259" key="1">
    <source>
        <dbReference type="Pfam" id="PF03168"/>
    </source>
</evidence>
<accession>A0ABT8CUT2</accession>
<sequence length="200" mass="22030">MKNGWILSLLFLFLLSACGFGEQKKELENLAECKFSVASIDEFKIAGVAVDEMIATKNYDISKMPKFIAGFLSKRLPLNALINVKIENPTSSKASVNEFDYIILFEGTEIANGVVDQPIKIEGGGSTVVPVNLKGNVYELLANNEQVFLQFLKGDKDAKATVTFKVKPTVIVAGKSVKSPGYFSFEKQITPETLLRLQQK</sequence>
<gene>
    <name evidence="2" type="ORF">QW060_10245</name>
</gene>
<dbReference type="PROSITE" id="PS51257">
    <property type="entry name" value="PROKAR_LIPOPROTEIN"/>
    <property type="match status" value="1"/>
</dbReference>
<dbReference type="InterPro" id="IPR004864">
    <property type="entry name" value="LEA_2"/>
</dbReference>
<dbReference type="SUPFAM" id="SSF117070">
    <property type="entry name" value="LEA14-like"/>
    <property type="match status" value="1"/>
</dbReference>
<organism evidence="2 3">
    <name type="scientific">Paenimyroides ceti</name>
    <dbReference type="NCBI Taxonomy" id="395087"/>
    <lineage>
        <taxon>Bacteria</taxon>
        <taxon>Pseudomonadati</taxon>
        <taxon>Bacteroidota</taxon>
        <taxon>Flavobacteriia</taxon>
        <taxon>Flavobacteriales</taxon>
        <taxon>Flavobacteriaceae</taxon>
        <taxon>Paenimyroides</taxon>
    </lineage>
</organism>
<evidence type="ECO:0000313" key="2">
    <source>
        <dbReference type="EMBL" id="MDN3707511.1"/>
    </source>
</evidence>
<dbReference type="EMBL" id="JAUFQU010000001">
    <property type="protein sequence ID" value="MDN3707511.1"/>
    <property type="molecule type" value="Genomic_DNA"/>
</dbReference>
<proteinExistence type="predicted"/>
<name>A0ABT8CUT2_9FLAO</name>